<dbReference type="InterPro" id="IPR024169">
    <property type="entry name" value="SP_NH2Trfase/AEP_transaminase"/>
</dbReference>
<dbReference type="InterPro" id="IPR015421">
    <property type="entry name" value="PyrdxlP-dep_Trfase_major"/>
</dbReference>
<dbReference type="PANTHER" id="PTHR42778">
    <property type="entry name" value="2-AMINOETHYLPHOSPHONATE--PYRUVATE TRANSAMINASE"/>
    <property type="match status" value="1"/>
</dbReference>
<dbReference type="GO" id="GO:0047304">
    <property type="term" value="F:2-aminoethylphosphonate-pyruvate transaminase activity"/>
    <property type="evidence" value="ECO:0007669"/>
    <property type="project" value="UniProtKB-UniRule"/>
</dbReference>
<dbReference type="InterPro" id="IPR015422">
    <property type="entry name" value="PyrdxlP-dep_Trfase_small"/>
</dbReference>
<evidence type="ECO:0000256" key="8">
    <source>
        <dbReference type="NCBIfam" id="TIGR02326"/>
    </source>
</evidence>
<protein>
    <recommendedName>
        <fullName evidence="6 8">2-aminoethylphosphonate--pyruvate transaminase</fullName>
        <ecNumber evidence="6 8">2.6.1.37</ecNumber>
    </recommendedName>
</protein>
<name>A0A087D7C9_9BIFI</name>
<dbReference type="AlphaFoldDB" id="A0A087D7C9"/>
<feature type="domain" description="Aminotransferase class V" evidence="11">
    <location>
        <begin position="35"/>
        <end position="330"/>
    </location>
</feature>
<dbReference type="InterPro" id="IPR012703">
    <property type="entry name" value="NH2EtPonate_pyrv_transaminase"/>
</dbReference>
<dbReference type="RefSeq" id="WP_070098291.1">
    <property type="nucleotide sequence ID" value="NZ_CAUPKV010000006.1"/>
</dbReference>
<dbReference type="Pfam" id="PF00266">
    <property type="entry name" value="Aminotran_5"/>
    <property type="match status" value="1"/>
</dbReference>
<keyword evidence="3 12" id="KW-0808">Transferase</keyword>
<dbReference type="SUPFAM" id="SSF53383">
    <property type="entry name" value="PLP-dependent transferases"/>
    <property type="match status" value="1"/>
</dbReference>
<gene>
    <name evidence="12" type="ORF">BSCA_2123</name>
</gene>
<dbReference type="Gene3D" id="3.40.640.10">
    <property type="entry name" value="Type I PLP-dependent aspartate aminotransferase-like (Major domain)"/>
    <property type="match status" value="1"/>
</dbReference>
<dbReference type="EC" id="2.6.1.37" evidence="6 8"/>
<dbReference type="InterPro" id="IPR000192">
    <property type="entry name" value="Aminotrans_V_dom"/>
</dbReference>
<proteinExistence type="inferred from homology"/>
<keyword evidence="2 12" id="KW-0032">Aminotransferase</keyword>
<dbReference type="PIRSF" id="PIRSF000524">
    <property type="entry name" value="SPT"/>
    <property type="match status" value="1"/>
</dbReference>
<comment type="cofactor">
    <cofactor evidence="1 10">
        <name>pyridoxal 5'-phosphate</name>
        <dbReference type="ChEBI" id="CHEBI:597326"/>
    </cofactor>
</comment>
<dbReference type="InterPro" id="IPR015424">
    <property type="entry name" value="PyrdxlP-dep_Trfase"/>
</dbReference>
<organism evidence="12 13">
    <name type="scientific">Bifidobacterium scardovii</name>
    <dbReference type="NCBI Taxonomy" id="158787"/>
    <lineage>
        <taxon>Bacteria</taxon>
        <taxon>Bacillati</taxon>
        <taxon>Actinomycetota</taxon>
        <taxon>Actinomycetes</taxon>
        <taxon>Bifidobacteriales</taxon>
        <taxon>Bifidobacteriaceae</taxon>
        <taxon>Bifidobacterium</taxon>
    </lineage>
</organism>
<evidence type="ECO:0000256" key="6">
    <source>
        <dbReference type="ARBA" id="ARBA00044521"/>
    </source>
</evidence>
<dbReference type="Gene3D" id="3.90.1150.10">
    <property type="entry name" value="Aspartate Aminotransferase, domain 1"/>
    <property type="match status" value="1"/>
</dbReference>
<sequence>MTNAYKLLTPGPLTTTRTVKEEMLFDHCTWDEDYQRITQKIRRQLLELAHCSADDYTVVLMQGSGTFGVESALTSVIGTDEKVLLCTNGAYGDRQAKICDHAGIAYTQYAEPYDRIPDAAKVAEYLDADPSITHVSMIHSETTSGLLNDIEAVAKVAKAHDCTFMVDAMSSFGGVDIPVADWGIDFLVSSANKCIQGVPGFSFIICNTAKLEASRGKARSLSLDLWDQWNTLEKANGKWRYTSPTHVVLAFSKALDEMFAEGGIPVRAARYATNNQLLIARMKALGFRTFLADHQGPIITTFLYPEGADFDFHDMYEFIKERGYAIYPGKLTDEETFRLGNIGEIYADDIEKVTELLAMYMGERGLLAVATGSDSVPAAIAAMDAAGAPIKAAAPAGVRLAA</sequence>
<evidence type="ECO:0000256" key="9">
    <source>
        <dbReference type="PIRSR" id="PIRSR000524-1"/>
    </source>
</evidence>
<evidence type="ECO:0000259" key="11">
    <source>
        <dbReference type="Pfam" id="PF00266"/>
    </source>
</evidence>
<dbReference type="PANTHER" id="PTHR42778:SF1">
    <property type="entry name" value="2-AMINOETHYLPHOSPHONATE--PYRUVATE TRANSAMINASE"/>
    <property type="match status" value="1"/>
</dbReference>
<dbReference type="STRING" id="158787.BSCA_2123"/>
<dbReference type="EMBL" id="JGZO01000023">
    <property type="protein sequence ID" value="KFI91429.1"/>
    <property type="molecule type" value="Genomic_DNA"/>
</dbReference>
<dbReference type="NCBIfam" id="NF010006">
    <property type="entry name" value="PRK13479.1"/>
    <property type="match status" value="1"/>
</dbReference>
<evidence type="ECO:0000256" key="10">
    <source>
        <dbReference type="PIRSR" id="PIRSR000524-50"/>
    </source>
</evidence>
<evidence type="ECO:0000313" key="12">
    <source>
        <dbReference type="EMBL" id="KFI91429.1"/>
    </source>
</evidence>
<evidence type="ECO:0000256" key="2">
    <source>
        <dbReference type="ARBA" id="ARBA00022576"/>
    </source>
</evidence>
<evidence type="ECO:0000256" key="1">
    <source>
        <dbReference type="ARBA" id="ARBA00001933"/>
    </source>
</evidence>
<evidence type="ECO:0000313" key="13">
    <source>
        <dbReference type="Proteomes" id="UP000029033"/>
    </source>
</evidence>
<keyword evidence="5 12" id="KW-0670">Pyruvate</keyword>
<keyword evidence="13" id="KW-1185">Reference proteome</keyword>
<reference evidence="12 13" key="1">
    <citation type="submission" date="2014-03" db="EMBL/GenBank/DDBJ databases">
        <title>Genomics of Bifidobacteria.</title>
        <authorList>
            <person name="Ventura M."/>
            <person name="Milani C."/>
            <person name="Lugli G.A."/>
        </authorList>
    </citation>
    <scope>NUCLEOTIDE SEQUENCE [LARGE SCALE GENOMIC DNA]</scope>
    <source>
        <strain evidence="12 13">LMG 21589</strain>
    </source>
</reference>
<dbReference type="HAMAP" id="MF_01376">
    <property type="entry name" value="PhnW_aminotrans_5"/>
    <property type="match status" value="1"/>
</dbReference>
<accession>A0A087D7C9</accession>
<dbReference type="GeneID" id="85165269"/>
<comment type="caution">
    <text evidence="12">The sequence shown here is derived from an EMBL/GenBank/DDBJ whole genome shotgun (WGS) entry which is preliminary data.</text>
</comment>
<feature type="binding site" evidence="9">
    <location>
        <position position="338"/>
    </location>
    <ligand>
        <name>substrate</name>
    </ligand>
</feature>
<dbReference type="NCBIfam" id="TIGR02326">
    <property type="entry name" value="transamin_PhnW"/>
    <property type="match status" value="1"/>
</dbReference>
<dbReference type="Proteomes" id="UP000029033">
    <property type="component" value="Unassembled WGS sequence"/>
</dbReference>
<keyword evidence="4 10" id="KW-0663">Pyridoxal phosphate</keyword>
<comment type="catalytic activity">
    <reaction evidence="7">
        <text>(2-aminoethyl)phosphonate + pyruvate = phosphonoacetaldehyde + L-alanine</text>
        <dbReference type="Rhea" id="RHEA:17021"/>
        <dbReference type="ChEBI" id="CHEBI:15361"/>
        <dbReference type="ChEBI" id="CHEBI:57418"/>
        <dbReference type="ChEBI" id="CHEBI:57972"/>
        <dbReference type="ChEBI" id="CHEBI:58383"/>
        <dbReference type="EC" id="2.6.1.37"/>
    </reaction>
</comment>
<evidence type="ECO:0000256" key="5">
    <source>
        <dbReference type="ARBA" id="ARBA00023317"/>
    </source>
</evidence>
<evidence type="ECO:0000256" key="7">
    <source>
        <dbReference type="ARBA" id="ARBA00049460"/>
    </source>
</evidence>
<evidence type="ECO:0000256" key="3">
    <source>
        <dbReference type="ARBA" id="ARBA00022679"/>
    </source>
</evidence>
<dbReference type="OrthoDB" id="9766472at2"/>
<evidence type="ECO:0000256" key="4">
    <source>
        <dbReference type="ARBA" id="ARBA00022898"/>
    </source>
</evidence>
<dbReference type="NCBIfam" id="TIGR03301">
    <property type="entry name" value="PhnW-AepZ"/>
    <property type="match status" value="1"/>
</dbReference>
<feature type="modified residue" description="N6-(pyridoxal phosphate)lysine" evidence="10">
    <location>
        <position position="193"/>
    </location>
</feature>
<dbReference type="eggNOG" id="COG0075">
    <property type="taxonomic scope" value="Bacteria"/>
</dbReference>
<dbReference type="GO" id="GO:0019700">
    <property type="term" value="P:organic phosphonate catabolic process"/>
    <property type="evidence" value="ECO:0007669"/>
    <property type="project" value="UniProtKB-UniRule"/>
</dbReference>